<evidence type="ECO:0000256" key="5">
    <source>
        <dbReference type="SAM" id="MobiDB-lite"/>
    </source>
</evidence>
<feature type="compositionally biased region" description="Polar residues" evidence="5">
    <location>
        <begin position="18"/>
        <end position="28"/>
    </location>
</feature>
<evidence type="ECO:0000256" key="4">
    <source>
        <dbReference type="ARBA" id="ARBA00023242"/>
    </source>
</evidence>
<feature type="compositionally biased region" description="Polar residues" evidence="5">
    <location>
        <begin position="1065"/>
        <end position="1074"/>
    </location>
</feature>
<comment type="similarity">
    <text evidence="2">Belongs to the FIP1 family.</text>
</comment>
<feature type="compositionally biased region" description="Polar residues" evidence="5">
    <location>
        <begin position="41"/>
        <end position="51"/>
    </location>
</feature>
<reference evidence="7 8" key="1">
    <citation type="submission" date="2024-01" db="EMBL/GenBank/DDBJ databases">
        <title>The genomes of 5 underutilized Papilionoideae crops provide insights into root nodulation and disease resistanc.</title>
        <authorList>
            <person name="Jiang F."/>
        </authorList>
    </citation>
    <scope>NUCLEOTIDE SEQUENCE [LARGE SCALE GENOMIC DNA]</scope>
    <source>
        <strain evidence="7">DUOXIRENSHENG_FW03</strain>
        <tissue evidence="7">Leaves</tissue>
    </source>
</reference>
<dbReference type="InterPro" id="IPR044976">
    <property type="entry name" value="FIPS5/FIPS3-like"/>
</dbReference>
<feature type="compositionally biased region" description="Basic and acidic residues" evidence="5">
    <location>
        <begin position="662"/>
        <end position="687"/>
    </location>
</feature>
<feature type="compositionally biased region" description="Basic and acidic residues" evidence="5">
    <location>
        <begin position="991"/>
        <end position="1007"/>
    </location>
</feature>
<organism evidence="7 8">
    <name type="scientific">Psophocarpus tetragonolobus</name>
    <name type="common">Winged bean</name>
    <name type="synonym">Dolichos tetragonolobus</name>
    <dbReference type="NCBI Taxonomy" id="3891"/>
    <lineage>
        <taxon>Eukaryota</taxon>
        <taxon>Viridiplantae</taxon>
        <taxon>Streptophyta</taxon>
        <taxon>Embryophyta</taxon>
        <taxon>Tracheophyta</taxon>
        <taxon>Spermatophyta</taxon>
        <taxon>Magnoliopsida</taxon>
        <taxon>eudicotyledons</taxon>
        <taxon>Gunneridae</taxon>
        <taxon>Pentapetalae</taxon>
        <taxon>rosids</taxon>
        <taxon>fabids</taxon>
        <taxon>Fabales</taxon>
        <taxon>Fabaceae</taxon>
        <taxon>Papilionoideae</taxon>
        <taxon>50 kb inversion clade</taxon>
        <taxon>NPAAA clade</taxon>
        <taxon>indigoferoid/millettioid clade</taxon>
        <taxon>Phaseoleae</taxon>
        <taxon>Psophocarpus</taxon>
    </lineage>
</organism>
<dbReference type="EMBL" id="JAYMYS010000006">
    <property type="protein sequence ID" value="KAK7388350.1"/>
    <property type="molecule type" value="Genomic_DNA"/>
</dbReference>
<feature type="domain" description="Pre-mRNA polyadenylation factor Fip1" evidence="6">
    <location>
        <begin position="265"/>
        <end position="307"/>
    </location>
</feature>
<evidence type="ECO:0000313" key="8">
    <source>
        <dbReference type="Proteomes" id="UP001386955"/>
    </source>
</evidence>
<name>A0AAN9XDE7_PSOTE</name>
<feature type="compositionally biased region" description="Basic and acidic residues" evidence="5">
    <location>
        <begin position="905"/>
        <end position="958"/>
    </location>
</feature>
<sequence length="1361" mass="153202">MEVDDEFGDLYTDVLQPFASSSPSTPKSQPIPPHHVEAANALSNHANQPSLDSDVKFDIEDEEIDHAPLIPGLSSAAVHASGRIVAQGHGWDDSDDSDDDLQIVLDNNSLAAPGDDGAVDIAAAVADAEQRDWDENSTQPMDGEKKDAGDLAKAVAPKIGYSNQGFHHPFHSQFKYVRPGAAPIHAATSSTPGVPSCQVRPLANMNPVAGHGRGDWRPAGLRGAAAMQKGFQGGSGLPAWGNNAAGRGFGGGLDFMLPSHKTIFDVDIDSFEDKLWKYPGVDVSDFFNFGLNEDTWKDYCKQLEQLRLESTMQSKIHVYESGRTEQDYDPDLPPELAAASGIHAVPVNNANSVKSDVGQNDLIKGSGPMRPPIPTGRAIQVECGSGDRLPSIDTRPPRIRDSDAIIEDLADNDSSARIDVQDQQEGSEPQRDDFSEDHVVGHEIPRLELEYFSGFPQDYNGQKRELMRRKMPYMKASLSNIPLEDKNLPFPQEKQVLGRVCDQSPHITCSREMEIVDNKKEESDESMEGRHSVHLSSPAIEDVMESSIENKQLEGIGTADESSRLEKEDINLNTVDIRDTVKDEIAERQEVTSQVEQPLMDDTSDWEDSKAVRSSDNSKAKSETSKDYHKQLDGFEVVQDPESVHRGSIRLQQDENSQVFNSRERDGRQKPEKNGMVIKSREDPYPHKDRHPSSAHQLRAKIDGFDSQRDRVSSDMGWECRDDDLYGRRVKNDEPRKTDRGRVRENERSDNDDSFHSRKQLDNGSYRALYDKDVRPRVSRNKERDDSLKGKHDAVEDFHCKRRKNEEYLRRELVGKEVLRGYRENISQHKPEKDSVLDLRKRDNHQRGVDNLDDQYASRHKKEAWLMRERGNRKRDREEWQQVKQSQEEHPSKRERGRGSVRSGWRAEEKTLVDHVRAKDNKVSEKEHQSREALRRSDQLKRTDRNKGESHRKGHNDTYVHGNQYSCKERRSRKEKSSSRGDCATNAVDSQRVDERKRDEGSRKSKEPIVGSLGSLGPSKRSPEDQSGQINDKGTEGSGDEEHVEDEIPGHRLSRKKHGEDLSDDSQLGSQQGRSKYERRTNHKERDFSISNRSSSSSSKLIELDRDDNDGSSESGKPVDEPSKLVDDNNQPLLSGEGNDFVDILIKDANAKGLEDQHLDTVEKLKKRSERFKLPMPSEKEALVIKKVEGEPLPSAENENPTDSEVKQERPPRKRRWILFLVIGLVQTPETSNILLKDSLNRYCLLPNLCLGFEFEMSARILYVVDSWFGKACGMFLAIDANIFAYAMRGVNGLASLIRSQGSLRLKLVLIVLSLATSNSLLLRLVSLYNFSPLATSNSLVRSLKKKIPLLPFFESDTRGA</sequence>
<dbReference type="GO" id="GO:0003723">
    <property type="term" value="F:RNA binding"/>
    <property type="evidence" value="ECO:0007669"/>
    <property type="project" value="TreeGrafter"/>
</dbReference>
<feature type="compositionally biased region" description="Basic and acidic residues" evidence="5">
    <location>
        <begin position="769"/>
        <end position="797"/>
    </location>
</feature>
<feature type="compositionally biased region" description="Acidic residues" evidence="5">
    <location>
        <begin position="1038"/>
        <end position="1047"/>
    </location>
</feature>
<evidence type="ECO:0000256" key="3">
    <source>
        <dbReference type="ARBA" id="ARBA00022664"/>
    </source>
</evidence>
<dbReference type="PANTHER" id="PTHR36884">
    <property type="entry name" value="FIP1[III]-LIKE PROTEIN"/>
    <property type="match status" value="1"/>
</dbReference>
<feature type="compositionally biased region" description="Basic and acidic residues" evidence="5">
    <location>
        <begin position="823"/>
        <end position="850"/>
    </location>
</feature>
<dbReference type="GO" id="GO:0016607">
    <property type="term" value="C:nuclear speck"/>
    <property type="evidence" value="ECO:0007669"/>
    <property type="project" value="TreeGrafter"/>
</dbReference>
<feature type="compositionally biased region" description="Basic and acidic residues" evidence="5">
    <location>
        <begin position="607"/>
        <end position="633"/>
    </location>
</feature>
<feature type="region of interest" description="Disordered" evidence="5">
    <location>
        <begin position="16"/>
        <end position="52"/>
    </location>
</feature>
<feature type="region of interest" description="Disordered" evidence="5">
    <location>
        <begin position="409"/>
        <end position="436"/>
    </location>
</feature>
<dbReference type="Pfam" id="PF05182">
    <property type="entry name" value="Fip1"/>
    <property type="match status" value="1"/>
</dbReference>
<feature type="region of interest" description="Disordered" evidence="5">
    <location>
        <begin position="1189"/>
        <end position="1210"/>
    </location>
</feature>
<feature type="compositionally biased region" description="Basic and acidic residues" evidence="5">
    <location>
        <begin position="863"/>
        <end position="898"/>
    </location>
</feature>
<dbReference type="GO" id="GO:0006397">
    <property type="term" value="P:mRNA processing"/>
    <property type="evidence" value="ECO:0007669"/>
    <property type="project" value="UniProtKB-KW"/>
</dbReference>
<feature type="region of interest" description="Disordered" evidence="5">
    <location>
        <begin position="588"/>
        <end position="797"/>
    </location>
</feature>
<keyword evidence="3" id="KW-0507">mRNA processing</keyword>
<gene>
    <name evidence="7" type="ORF">VNO78_23165</name>
</gene>
<dbReference type="InterPro" id="IPR007854">
    <property type="entry name" value="Fip1_dom"/>
</dbReference>
<feature type="compositionally biased region" description="Polar residues" evidence="5">
    <location>
        <begin position="650"/>
        <end position="661"/>
    </location>
</feature>
<evidence type="ECO:0000256" key="2">
    <source>
        <dbReference type="ARBA" id="ARBA00007459"/>
    </source>
</evidence>
<dbReference type="PANTHER" id="PTHR36884:SF1">
    <property type="entry name" value="FIP1[V]-LIKE PROTEIN"/>
    <property type="match status" value="1"/>
</dbReference>
<keyword evidence="4" id="KW-0539">Nucleus</keyword>
<dbReference type="Proteomes" id="UP001386955">
    <property type="component" value="Unassembled WGS sequence"/>
</dbReference>
<evidence type="ECO:0000313" key="7">
    <source>
        <dbReference type="EMBL" id="KAK7388350.1"/>
    </source>
</evidence>
<evidence type="ECO:0000259" key="6">
    <source>
        <dbReference type="Pfam" id="PF05182"/>
    </source>
</evidence>
<accession>A0AAN9XDE7</accession>
<comment type="subcellular location">
    <subcellularLocation>
        <location evidence="1">Nucleus</location>
    </subcellularLocation>
</comment>
<protein>
    <recommendedName>
        <fullName evidence="6">Pre-mRNA polyadenylation factor Fip1 domain-containing protein</fullName>
    </recommendedName>
</protein>
<evidence type="ECO:0000256" key="1">
    <source>
        <dbReference type="ARBA" id="ARBA00004123"/>
    </source>
</evidence>
<feature type="compositionally biased region" description="Low complexity" evidence="5">
    <location>
        <begin position="1089"/>
        <end position="1099"/>
    </location>
</feature>
<feature type="compositionally biased region" description="Basic and acidic residues" evidence="5">
    <location>
        <begin position="700"/>
        <end position="761"/>
    </location>
</feature>
<feature type="compositionally biased region" description="Basic and acidic residues" evidence="5">
    <location>
        <begin position="1075"/>
        <end position="1088"/>
    </location>
</feature>
<feature type="compositionally biased region" description="Basic and acidic residues" evidence="5">
    <location>
        <begin position="1117"/>
        <end position="1127"/>
    </location>
</feature>
<comment type="caution">
    <text evidence="7">The sequence shown here is derived from an EMBL/GenBank/DDBJ whole genome shotgun (WGS) entry which is preliminary data.</text>
</comment>
<keyword evidence="8" id="KW-1185">Reference proteome</keyword>
<proteinExistence type="inferred from homology"/>
<feature type="region of interest" description="Disordered" evidence="5">
    <location>
        <begin position="823"/>
        <end position="1137"/>
    </location>
</feature>